<proteinExistence type="predicted"/>
<dbReference type="AlphaFoldDB" id="A0A143HC18"/>
<organism evidence="2 3">
    <name type="scientific">Rummeliibacillus stabekisii</name>
    <dbReference type="NCBI Taxonomy" id="241244"/>
    <lineage>
        <taxon>Bacteria</taxon>
        <taxon>Bacillati</taxon>
        <taxon>Bacillota</taxon>
        <taxon>Bacilli</taxon>
        <taxon>Bacillales</taxon>
        <taxon>Caryophanaceae</taxon>
        <taxon>Rummeliibacillus</taxon>
    </lineage>
</organism>
<keyword evidence="1" id="KW-0812">Transmembrane</keyword>
<feature type="transmembrane region" description="Helical" evidence="1">
    <location>
        <begin position="50"/>
        <end position="72"/>
    </location>
</feature>
<evidence type="ECO:0000313" key="2">
    <source>
        <dbReference type="EMBL" id="AMW99298.1"/>
    </source>
</evidence>
<reference evidence="3" key="2">
    <citation type="submission" date="2016-03" db="EMBL/GenBank/DDBJ databases">
        <authorList>
            <person name="Ploux O."/>
        </authorList>
    </citation>
    <scope>NUCLEOTIDE SEQUENCE [LARGE SCALE GENOMIC DNA]</scope>
    <source>
        <strain evidence="3">PP9</strain>
    </source>
</reference>
<feature type="transmembrane region" description="Helical" evidence="1">
    <location>
        <begin position="12"/>
        <end position="30"/>
    </location>
</feature>
<keyword evidence="3" id="KW-1185">Reference proteome</keyword>
<accession>A0A143HC18</accession>
<sequence>MQMEEKTMRAATVVEIVLTYISIGWAYVLFTTPTLFEQSPNWNQIKEIANYEWVLAICALICATVKVLGIAFHSRITRYIGLIMSAILWILVSAAFLVSDGDFKLTTGCITYSGMAVLALWTSKEVWANGRND</sequence>
<keyword evidence="1" id="KW-1133">Transmembrane helix</keyword>
<reference evidence="2 3" key="1">
    <citation type="journal article" date="2016" name="Genome Announc.">
        <title>Whole-Genome Sequence of Rummeliibacillus stabekisii Strain PP9 Isolated from Antarctic Soil.</title>
        <authorList>
            <person name="da Mota F.F."/>
            <person name="Vollu R.E."/>
            <person name="Jurelevicius D."/>
            <person name="Seldin L."/>
        </authorList>
    </citation>
    <scope>NUCLEOTIDE SEQUENCE [LARGE SCALE GENOMIC DNA]</scope>
    <source>
        <strain evidence="2 3">PP9</strain>
    </source>
</reference>
<feature type="transmembrane region" description="Helical" evidence="1">
    <location>
        <begin position="79"/>
        <end position="99"/>
    </location>
</feature>
<dbReference type="Proteomes" id="UP000076021">
    <property type="component" value="Chromosome"/>
</dbReference>
<dbReference type="EMBL" id="CP014806">
    <property type="protein sequence ID" value="AMW99298.1"/>
    <property type="molecule type" value="Genomic_DNA"/>
</dbReference>
<dbReference type="KEGG" id="rst:ATY39_07360"/>
<name>A0A143HC18_9BACL</name>
<keyword evidence="1" id="KW-0472">Membrane</keyword>
<gene>
    <name evidence="2" type="ORF">ATY39_07360</name>
</gene>
<evidence type="ECO:0000256" key="1">
    <source>
        <dbReference type="SAM" id="Phobius"/>
    </source>
</evidence>
<evidence type="ECO:0000313" key="3">
    <source>
        <dbReference type="Proteomes" id="UP000076021"/>
    </source>
</evidence>
<protein>
    <submittedName>
        <fullName evidence="2">Uncharacterized protein</fullName>
    </submittedName>
</protein>
<dbReference type="STRING" id="241244.ATY39_07360"/>